<dbReference type="OrthoDB" id="9811239at2"/>
<dbReference type="GO" id="GO:0009103">
    <property type="term" value="P:lipopolysaccharide biosynthetic process"/>
    <property type="evidence" value="ECO:0007669"/>
    <property type="project" value="TreeGrafter"/>
</dbReference>
<protein>
    <submittedName>
        <fullName evidence="4">Glycosyltransferase family 1 protein</fullName>
    </submittedName>
</protein>
<dbReference type="RefSeq" id="WP_129132963.1">
    <property type="nucleotide sequence ID" value="NZ_SDHW01000011.1"/>
</dbReference>
<accession>A0A4Q1CD59</accession>
<evidence type="ECO:0000313" key="5">
    <source>
        <dbReference type="Proteomes" id="UP000290204"/>
    </source>
</evidence>
<dbReference type="Gene3D" id="3.40.50.2000">
    <property type="entry name" value="Glycogen Phosphorylase B"/>
    <property type="match status" value="2"/>
</dbReference>
<evidence type="ECO:0000259" key="3">
    <source>
        <dbReference type="Pfam" id="PF13439"/>
    </source>
</evidence>
<dbReference type="AlphaFoldDB" id="A0A4Q1CD59"/>
<organism evidence="4 5">
    <name type="scientific">Lacibacter luteus</name>
    <dbReference type="NCBI Taxonomy" id="2508719"/>
    <lineage>
        <taxon>Bacteria</taxon>
        <taxon>Pseudomonadati</taxon>
        <taxon>Bacteroidota</taxon>
        <taxon>Chitinophagia</taxon>
        <taxon>Chitinophagales</taxon>
        <taxon>Chitinophagaceae</taxon>
        <taxon>Lacibacter</taxon>
    </lineage>
</organism>
<dbReference type="InterPro" id="IPR001296">
    <property type="entry name" value="Glyco_trans_1"/>
</dbReference>
<dbReference type="PANTHER" id="PTHR46401">
    <property type="entry name" value="GLYCOSYLTRANSFERASE WBBK-RELATED"/>
    <property type="match status" value="1"/>
</dbReference>
<dbReference type="SUPFAM" id="SSF53756">
    <property type="entry name" value="UDP-Glycosyltransferase/glycogen phosphorylase"/>
    <property type="match status" value="1"/>
</dbReference>
<dbReference type="EMBL" id="SDHW01000011">
    <property type="protein sequence ID" value="RXK57443.1"/>
    <property type="molecule type" value="Genomic_DNA"/>
</dbReference>
<dbReference type="Proteomes" id="UP000290204">
    <property type="component" value="Unassembled WGS sequence"/>
</dbReference>
<dbReference type="Pfam" id="PF00534">
    <property type="entry name" value="Glycos_transf_1"/>
    <property type="match status" value="1"/>
</dbReference>
<dbReference type="Pfam" id="PF13439">
    <property type="entry name" value="Glyco_transf_4"/>
    <property type="match status" value="1"/>
</dbReference>
<comment type="caution">
    <text evidence="4">The sequence shown here is derived from an EMBL/GenBank/DDBJ whole genome shotgun (WGS) entry which is preliminary data.</text>
</comment>
<dbReference type="InterPro" id="IPR028098">
    <property type="entry name" value="Glyco_trans_4-like_N"/>
</dbReference>
<gene>
    <name evidence="4" type="ORF">ESA94_21155</name>
</gene>
<evidence type="ECO:0000313" key="4">
    <source>
        <dbReference type="EMBL" id="RXK57443.1"/>
    </source>
</evidence>
<keyword evidence="5" id="KW-1185">Reference proteome</keyword>
<dbReference type="CDD" id="cd03801">
    <property type="entry name" value="GT4_PimA-like"/>
    <property type="match status" value="1"/>
</dbReference>
<sequence>MKQKKVLFLTLSTFSLTGGIEKFNRAFIKALGDLSQTVRLRSSAASMYDDAPDKQYIGQQLFSGSKGKRIQFVCSAFIKAMQQDVVILGHLNLALIGVLIKLFSPKKKLVVICHGIEVFTPVSGFKKKVLQKADRILAVSSYTKNQLIEQQQLQAEKISVFPNTIDPFFQLPADFAKPAYLQQRYGITEGERVLFTLTRLNSKEGYKGYDTLVTVLPKLVQQGIRFKYILAGKADAVELARMQALIKELQLEKYVALPGFVADDEVIDHYLLADVFAMPSKGEGFGIVYIEAMACGLAVVAGNKDGSTEALQFGKLGTLVDPDNADELAKALVHVLLQQAQPAKVQGEMLAFFSFERFKGRLADVLASV</sequence>
<dbReference type="PANTHER" id="PTHR46401:SF2">
    <property type="entry name" value="GLYCOSYLTRANSFERASE WBBK-RELATED"/>
    <property type="match status" value="1"/>
</dbReference>
<evidence type="ECO:0000259" key="2">
    <source>
        <dbReference type="Pfam" id="PF00534"/>
    </source>
</evidence>
<name>A0A4Q1CD59_9BACT</name>
<dbReference type="GO" id="GO:0016757">
    <property type="term" value="F:glycosyltransferase activity"/>
    <property type="evidence" value="ECO:0007669"/>
    <property type="project" value="InterPro"/>
</dbReference>
<feature type="domain" description="Glycosyl transferase family 1" evidence="2">
    <location>
        <begin position="183"/>
        <end position="343"/>
    </location>
</feature>
<reference evidence="4 5" key="1">
    <citation type="submission" date="2019-01" db="EMBL/GenBank/DDBJ databases">
        <title>Lacibacter sp. strain TTM-7.</title>
        <authorList>
            <person name="Chen W.-M."/>
        </authorList>
    </citation>
    <scope>NUCLEOTIDE SEQUENCE [LARGE SCALE GENOMIC DNA]</scope>
    <source>
        <strain evidence="4 5">TTM-7</strain>
    </source>
</reference>
<feature type="domain" description="Glycosyltransferase subfamily 4-like N-terminal" evidence="3">
    <location>
        <begin position="18"/>
        <end position="167"/>
    </location>
</feature>
<proteinExistence type="predicted"/>
<evidence type="ECO:0000256" key="1">
    <source>
        <dbReference type="ARBA" id="ARBA00022679"/>
    </source>
</evidence>
<keyword evidence="1 4" id="KW-0808">Transferase</keyword>